<evidence type="ECO:0000313" key="2">
    <source>
        <dbReference type="Proteomes" id="UP000179237"/>
    </source>
</evidence>
<dbReference type="AlphaFoldDB" id="A0A1F5FTQ5"/>
<gene>
    <name evidence="1" type="ORF">A2572_02205</name>
</gene>
<sequence length="100" mass="11613">MKKQKIDPNIVAYLKDVEDGRFKDTKPGTWVAYHDGKFVLSHPSKEEFFSKLRKVQTGCFVTQVNITEEPIDLTTIIEVVKVRSPRLVENIKRKKKPKRA</sequence>
<evidence type="ECO:0008006" key="3">
    <source>
        <dbReference type="Google" id="ProtNLM"/>
    </source>
</evidence>
<name>A0A1F5FTQ5_9BACT</name>
<comment type="caution">
    <text evidence="1">The sequence shown here is derived from an EMBL/GenBank/DDBJ whole genome shotgun (WGS) entry which is preliminary data.</text>
</comment>
<evidence type="ECO:0000313" key="1">
    <source>
        <dbReference type="EMBL" id="OGD83001.1"/>
    </source>
</evidence>
<dbReference type="Proteomes" id="UP000179237">
    <property type="component" value="Unassembled WGS sequence"/>
</dbReference>
<organism evidence="1 2">
    <name type="scientific">Candidatus Collierbacteria bacterium RIFOXYD1_FULL_40_9</name>
    <dbReference type="NCBI Taxonomy" id="1817731"/>
    <lineage>
        <taxon>Bacteria</taxon>
        <taxon>Candidatus Collieribacteriota</taxon>
    </lineage>
</organism>
<accession>A0A1F5FTQ5</accession>
<dbReference type="EMBL" id="MFAQ01000032">
    <property type="protein sequence ID" value="OGD83001.1"/>
    <property type="molecule type" value="Genomic_DNA"/>
</dbReference>
<protein>
    <recommendedName>
        <fullName evidence="3">DUF5678 domain-containing protein</fullName>
    </recommendedName>
</protein>
<reference evidence="1 2" key="1">
    <citation type="journal article" date="2016" name="Nat. Commun.">
        <title>Thousands of microbial genomes shed light on interconnected biogeochemical processes in an aquifer system.</title>
        <authorList>
            <person name="Anantharaman K."/>
            <person name="Brown C.T."/>
            <person name="Hug L.A."/>
            <person name="Sharon I."/>
            <person name="Castelle C.J."/>
            <person name="Probst A.J."/>
            <person name="Thomas B.C."/>
            <person name="Singh A."/>
            <person name="Wilkins M.J."/>
            <person name="Karaoz U."/>
            <person name="Brodie E.L."/>
            <person name="Williams K.H."/>
            <person name="Hubbard S.S."/>
            <person name="Banfield J.F."/>
        </authorList>
    </citation>
    <scope>NUCLEOTIDE SEQUENCE [LARGE SCALE GENOMIC DNA]</scope>
</reference>
<proteinExistence type="predicted"/>